<dbReference type="PANTHER" id="PTHR43711:SF31">
    <property type="entry name" value="HISTIDINE KINASE"/>
    <property type="match status" value="1"/>
</dbReference>
<evidence type="ECO:0000256" key="4">
    <source>
        <dbReference type="ARBA" id="ARBA00022475"/>
    </source>
</evidence>
<keyword evidence="10" id="KW-0902">Two-component regulatory system</keyword>
<keyword evidence="5" id="KW-0597">Phosphoprotein</keyword>
<proteinExistence type="predicted"/>
<dbReference type="InterPro" id="IPR004358">
    <property type="entry name" value="Sig_transdc_His_kin-like_C"/>
</dbReference>
<dbReference type="Proteomes" id="UP000017831">
    <property type="component" value="Unassembled WGS sequence"/>
</dbReference>
<dbReference type="eggNOG" id="COG2205">
    <property type="taxonomic scope" value="Bacteria"/>
</dbReference>
<keyword evidence="11" id="KW-0472">Membrane</keyword>
<dbReference type="GO" id="GO:0000155">
    <property type="term" value="F:phosphorelay sensor kinase activity"/>
    <property type="evidence" value="ECO:0007669"/>
    <property type="project" value="InterPro"/>
</dbReference>
<evidence type="ECO:0000256" key="7">
    <source>
        <dbReference type="ARBA" id="ARBA00022741"/>
    </source>
</evidence>
<dbReference type="EC" id="2.7.13.3" evidence="3"/>
<dbReference type="Gene3D" id="3.30.565.10">
    <property type="entry name" value="Histidine kinase-like ATPase, C-terminal domain"/>
    <property type="match status" value="1"/>
</dbReference>
<evidence type="ECO:0000259" key="13">
    <source>
        <dbReference type="PROSITE" id="PS50109"/>
    </source>
</evidence>
<evidence type="ECO:0000256" key="9">
    <source>
        <dbReference type="ARBA" id="ARBA00022840"/>
    </source>
</evidence>
<keyword evidence="9" id="KW-0067">ATP-binding</keyword>
<comment type="caution">
    <text evidence="14">The sequence shown here is derived from an EMBL/GenBank/DDBJ whole genome shotgun (WGS) entry which is preliminary data.</text>
</comment>
<dbReference type="PATRIC" id="fig|1121098.3.peg.2661"/>
<keyword evidence="4" id="KW-1003">Cell membrane</keyword>
<dbReference type="CDD" id="cd16922">
    <property type="entry name" value="HATPase_EvgS-ArcB-TorS-like"/>
    <property type="match status" value="1"/>
</dbReference>
<accession>U6RCE4</accession>
<dbReference type="GO" id="GO:0005524">
    <property type="term" value="F:ATP binding"/>
    <property type="evidence" value="ECO:0007669"/>
    <property type="project" value="UniProtKB-KW"/>
</dbReference>
<evidence type="ECO:0000256" key="12">
    <source>
        <dbReference type="SAM" id="Coils"/>
    </source>
</evidence>
<protein>
    <recommendedName>
        <fullName evidence="3">histidine kinase</fullName>
        <ecNumber evidence="3">2.7.13.3</ecNumber>
    </recommendedName>
</protein>
<dbReference type="Pfam" id="PF02518">
    <property type="entry name" value="HATPase_c"/>
    <property type="match status" value="1"/>
</dbReference>
<evidence type="ECO:0000256" key="5">
    <source>
        <dbReference type="ARBA" id="ARBA00022553"/>
    </source>
</evidence>
<keyword evidence="6" id="KW-0808">Transferase</keyword>
<dbReference type="InterPro" id="IPR003594">
    <property type="entry name" value="HATPase_dom"/>
</dbReference>
<dbReference type="PANTHER" id="PTHR43711">
    <property type="entry name" value="TWO-COMPONENT HISTIDINE KINASE"/>
    <property type="match status" value="1"/>
</dbReference>
<evidence type="ECO:0000313" key="15">
    <source>
        <dbReference type="Proteomes" id="UP000017831"/>
    </source>
</evidence>
<dbReference type="InterPro" id="IPR036890">
    <property type="entry name" value="HATPase_C_sf"/>
</dbReference>
<keyword evidence="7" id="KW-0547">Nucleotide-binding</keyword>
<evidence type="ECO:0000256" key="8">
    <source>
        <dbReference type="ARBA" id="ARBA00022777"/>
    </source>
</evidence>
<keyword evidence="12" id="KW-0175">Coiled coil</keyword>
<organism evidence="14 15">
    <name type="scientific">Phocaeicola massiliensis B84634 = Timone 84634 = DSM 17679 = JCM 13223</name>
    <dbReference type="NCBI Taxonomy" id="1121098"/>
    <lineage>
        <taxon>Bacteria</taxon>
        <taxon>Pseudomonadati</taxon>
        <taxon>Bacteroidota</taxon>
        <taxon>Bacteroidia</taxon>
        <taxon>Bacteroidales</taxon>
        <taxon>Bacteroidaceae</taxon>
        <taxon>Phocaeicola</taxon>
    </lineage>
</organism>
<dbReference type="HOGENOM" id="CLU_000445_89_3_10"/>
<dbReference type="EMBL" id="AQHY01000028">
    <property type="protein sequence ID" value="EOA54150.1"/>
    <property type="molecule type" value="Genomic_DNA"/>
</dbReference>
<keyword evidence="8" id="KW-0418">Kinase</keyword>
<gene>
    <name evidence="14" type="ORF">HMPREF1534_02624</name>
</gene>
<evidence type="ECO:0000313" key="14">
    <source>
        <dbReference type="EMBL" id="EOA54150.1"/>
    </source>
</evidence>
<evidence type="ECO:0000256" key="10">
    <source>
        <dbReference type="ARBA" id="ARBA00023012"/>
    </source>
</evidence>
<dbReference type="InterPro" id="IPR005467">
    <property type="entry name" value="His_kinase_dom"/>
</dbReference>
<dbReference type="Gene3D" id="1.10.287.130">
    <property type="match status" value="1"/>
</dbReference>
<dbReference type="STRING" id="1121098.HMPREF1534_02624"/>
<feature type="coiled-coil region" evidence="12">
    <location>
        <begin position="14"/>
        <end position="48"/>
    </location>
</feature>
<reference evidence="14 15" key="1">
    <citation type="submission" date="2013-04" db="EMBL/GenBank/DDBJ databases">
        <title>The Genome Sequence of Bacteroides massiliensis DSM 17679.</title>
        <authorList>
            <consortium name="The Broad Institute Genomics Platform"/>
            <person name="Earl A."/>
            <person name="Ward D."/>
            <person name="Feldgarden M."/>
            <person name="Gevers D."/>
            <person name="Martens E."/>
            <person name="Fenner L."/>
            <person name="Roux V."/>
            <person name="Mallet M.N."/>
            <person name="Raoult D."/>
            <person name="Walker B."/>
            <person name="Young S."/>
            <person name="Zeng Q."/>
            <person name="Gargeya S."/>
            <person name="Fitzgerald M."/>
            <person name="Haas B."/>
            <person name="Abouelleil A."/>
            <person name="Allen A.W."/>
            <person name="Alvarado L."/>
            <person name="Arachchi H.M."/>
            <person name="Berlin A.M."/>
            <person name="Chapman S.B."/>
            <person name="Gainer-Dewar J."/>
            <person name="Goldberg J."/>
            <person name="Griggs A."/>
            <person name="Gujja S."/>
            <person name="Hansen M."/>
            <person name="Howarth C."/>
            <person name="Imamovic A."/>
            <person name="Ireland A."/>
            <person name="Larimer J."/>
            <person name="McCowan C."/>
            <person name="Murphy C."/>
            <person name="Pearson M."/>
            <person name="Poon T.W."/>
            <person name="Priest M."/>
            <person name="Roberts A."/>
            <person name="Saif S."/>
            <person name="Shea T."/>
            <person name="Sisk P."/>
            <person name="Sykes S."/>
            <person name="Wortman J."/>
            <person name="Nusbaum C."/>
            <person name="Birren B."/>
        </authorList>
    </citation>
    <scope>NUCLEOTIDE SEQUENCE [LARGE SCALE GENOMIC DNA]</scope>
    <source>
        <strain evidence="15">B84634 / Timone 84634 / DSM 17679 / JCM 13223</strain>
    </source>
</reference>
<dbReference type="SUPFAM" id="SSF55874">
    <property type="entry name" value="ATPase domain of HSP90 chaperone/DNA topoisomerase II/histidine kinase"/>
    <property type="match status" value="1"/>
</dbReference>
<sequence>MPSSGSREGVHWAAMKTIEELEELNHQLQVELRKARAAQAQAEAANQNKSVFLANMSHEIRTPLNVIMGFSNLIVTAATEEEKRMYAEVLENNCSLLLQLINDILDLSKIESGTLTFAEEEMELNILLEELASAMRTRIVAEEVILNCVTLSAPCFVVAEKKRLSQVLINLLTNAIKFTTKGSIRLGYEIHGKMLYFYVADTGCGFPESQKQKVFERFVRLDSAKPGTGLGLAICRTIVEKMGGCIGVESEEGKGSCFWFTIPYIPLCIEKNDI</sequence>
<dbReference type="PRINTS" id="PR00344">
    <property type="entry name" value="BCTRLSENSOR"/>
</dbReference>
<dbReference type="SMART" id="SM00387">
    <property type="entry name" value="HATPase_c"/>
    <property type="match status" value="1"/>
</dbReference>
<keyword evidence="15" id="KW-1185">Reference proteome</keyword>
<dbReference type="CDD" id="cd00082">
    <property type="entry name" value="HisKA"/>
    <property type="match status" value="1"/>
</dbReference>
<dbReference type="SUPFAM" id="SSF47384">
    <property type="entry name" value="Homodimeric domain of signal transducing histidine kinase"/>
    <property type="match status" value="1"/>
</dbReference>
<dbReference type="Pfam" id="PF00512">
    <property type="entry name" value="HisKA"/>
    <property type="match status" value="1"/>
</dbReference>
<name>U6RCE4_9BACT</name>
<dbReference type="GO" id="GO:0005886">
    <property type="term" value="C:plasma membrane"/>
    <property type="evidence" value="ECO:0007669"/>
    <property type="project" value="UniProtKB-SubCell"/>
</dbReference>
<comment type="subcellular location">
    <subcellularLocation>
        <location evidence="2">Cell membrane</location>
    </subcellularLocation>
</comment>
<dbReference type="InterPro" id="IPR036097">
    <property type="entry name" value="HisK_dim/P_sf"/>
</dbReference>
<feature type="domain" description="Histidine kinase" evidence="13">
    <location>
        <begin position="55"/>
        <end position="266"/>
    </location>
</feature>
<dbReference type="AlphaFoldDB" id="U6RCE4"/>
<dbReference type="OrthoDB" id="9796457at2"/>
<evidence type="ECO:0000256" key="3">
    <source>
        <dbReference type="ARBA" id="ARBA00012438"/>
    </source>
</evidence>
<evidence type="ECO:0000256" key="2">
    <source>
        <dbReference type="ARBA" id="ARBA00004236"/>
    </source>
</evidence>
<evidence type="ECO:0000256" key="6">
    <source>
        <dbReference type="ARBA" id="ARBA00022679"/>
    </source>
</evidence>
<dbReference type="PROSITE" id="PS50109">
    <property type="entry name" value="HIS_KIN"/>
    <property type="match status" value="1"/>
</dbReference>
<dbReference type="FunFam" id="3.30.565.10:FF:000023">
    <property type="entry name" value="PAS domain-containing sensor histidine kinase"/>
    <property type="match status" value="1"/>
</dbReference>
<comment type="catalytic activity">
    <reaction evidence="1">
        <text>ATP + protein L-histidine = ADP + protein N-phospho-L-histidine.</text>
        <dbReference type="EC" id="2.7.13.3"/>
    </reaction>
</comment>
<dbReference type="SMART" id="SM00388">
    <property type="entry name" value="HisKA"/>
    <property type="match status" value="1"/>
</dbReference>
<dbReference type="InterPro" id="IPR003661">
    <property type="entry name" value="HisK_dim/P_dom"/>
</dbReference>
<dbReference type="InterPro" id="IPR050736">
    <property type="entry name" value="Sensor_HK_Regulatory"/>
</dbReference>
<evidence type="ECO:0000256" key="11">
    <source>
        <dbReference type="ARBA" id="ARBA00023136"/>
    </source>
</evidence>
<evidence type="ECO:0000256" key="1">
    <source>
        <dbReference type="ARBA" id="ARBA00000085"/>
    </source>
</evidence>